<dbReference type="PANTHER" id="PTHR22589:SF103">
    <property type="entry name" value="CARNITINE O-ACETYL-TRANSFERASE, ISOFORM A-RELATED"/>
    <property type="match status" value="1"/>
</dbReference>
<dbReference type="Pfam" id="PF00755">
    <property type="entry name" value="Carn_acyltransf"/>
    <property type="match status" value="1"/>
</dbReference>
<dbReference type="InterPro" id="IPR000542">
    <property type="entry name" value="Carn_acyl_trans"/>
</dbReference>
<sequence>MTPTPRKLALLKAAAAAHAMTTGVREPTAQKLALLKAAAAAHVANAAAAAAGRDVDRLLFGLNMLAERESDRALFRDPSFAHTKHWAISTSHLTHEAFDNWGWGEVVPDGVGVAYMIKRRGVFANVAAVRDAARRWPARFTHLLHEALEEMRALCEASAAAAAGSKL</sequence>
<proteinExistence type="inferred from homology"/>
<dbReference type="SUPFAM" id="SSF52777">
    <property type="entry name" value="CoA-dependent acyltransferases"/>
    <property type="match status" value="1"/>
</dbReference>
<dbReference type="EMBL" id="JAFCMP010000123">
    <property type="protein sequence ID" value="KAG5185764.1"/>
    <property type="molecule type" value="Genomic_DNA"/>
</dbReference>
<protein>
    <recommendedName>
        <fullName evidence="2">Choline/carnitine acyltransferase domain-containing protein</fullName>
    </recommendedName>
</protein>
<comment type="similarity">
    <text evidence="1">Belongs to the carnitine/choline acetyltransferase family.</text>
</comment>
<dbReference type="InterPro" id="IPR039551">
    <property type="entry name" value="Cho/carn_acyl_trans"/>
</dbReference>
<dbReference type="Gene3D" id="3.30.559.10">
    <property type="entry name" value="Chloramphenicol acetyltransferase-like domain"/>
    <property type="match status" value="1"/>
</dbReference>
<evidence type="ECO:0000259" key="2">
    <source>
        <dbReference type="Pfam" id="PF00755"/>
    </source>
</evidence>
<gene>
    <name evidence="3" type="ORF">JKP88DRAFT_289083</name>
</gene>
<dbReference type="AlphaFoldDB" id="A0A835Z951"/>
<dbReference type="Proteomes" id="UP000664859">
    <property type="component" value="Unassembled WGS sequence"/>
</dbReference>
<comment type="caution">
    <text evidence="3">The sequence shown here is derived from an EMBL/GenBank/DDBJ whole genome shotgun (WGS) entry which is preliminary data.</text>
</comment>
<accession>A0A835Z951</accession>
<name>A0A835Z951_9STRA</name>
<reference evidence="3" key="1">
    <citation type="submission" date="2021-02" db="EMBL/GenBank/DDBJ databases">
        <title>First Annotated Genome of the Yellow-green Alga Tribonema minus.</title>
        <authorList>
            <person name="Mahan K.M."/>
        </authorList>
    </citation>
    <scope>NUCLEOTIDE SEQUENCE</scope>
    <source>
        <strain evidence="3">UTEX B ZZ1240</strain>
    </source>
</reference>
<keyword evidence="4" id="KW-1185">Reference proteome</keyword>
<evidence type="ECO:0000313" key="4">
    <source>
        <dbReference type="Proteomes" id="UP000664859"/>
    </source>
</evidence>
<organism evidence="3 4">
    <name type="scientific">Tribonema minus</name>
    <dbReference type="NCBI Taxonomy" id="303371"/>
    <lineage>
        <taxon>Eukaryota</taxon>
        <taxon>Sar</taxon>
        <taxon>Stramenopiles</taxon>
        <taxon>Ochrophyta</taxon>
        <taxon>PX clade</taxon>
        <taxon>Xanthophyceae</taxon>
        <taxon>Tribonematales</taxon>
        <taxon>Tribonemataceae</taxon>
        <taxon>Tribonema</taxon>
    </lineage>
</organism>
<dbReference type="OrthoDB" id="240216at2759"/>
<dbReference type="GO" id="GO:0016746">
    <property type="term" value="F:acyltransferase activity"/>
    <property type="evidence" value="ECO:0007669"/>
    <property type="project" value="InterPro"/>
</dbReference>
<feature type="domain" description="Choline/carnitine acyltransferase" evidence="2">
    <location>
        <begin position="13"/>
        <end position="146"/>
    </location>
</feature>
<dbReference type="InterPro" id="IPR023213">
    <property type="entry name" value="CAT-like_dom_sf"/>
</dbReference>
<evidence type="ECO:0000256" key="1">
    <source>
        <dbReference type="ARBA" id="ARBA00005232"/>
    </source>
</evidence>
<dbReference type="PANTHER" id="PTHR22589">
    <property type="entry name" value="CARNITINE O-ACYLTRANSFERASE"/>
    <property type="match status" value="1"/>
</dbReference>
<evidence type="ECO:0000313" key="3">
    <source>
        <dbReference type="EMBL" id="KAG5185764.1"/>
    </source>
</evidence>